<evidence type="ECO:0000256" key="2">
    <source>
        <dbReference type="ARBA" id="ARBA00022527"/>
    </source>
</evidence>
<feature type="domain" description="Protein kinase" evidence="9">
    <location>
        <begin position="15"/>
        <end position="269"/>
    </location>
</feature>
<reference evidence="10 11" key="1">
    <citation type="submission" date="2013-05" db="EMBL/GenBank/DDBJ databases">
        <title>The Genome Sequence of Actinomyces europaeus ACS-120-V-COL10B.</title>
        <authorList>
            <consortium name="The Broad Institute Genomics Platform"/>
            <person name="Earl A."/>
            <person name="Ward D."/>
            <person name="Feldgarden M."/>
            <person name="Gevers D."/>
            <person name="Saerens B."/>
            <person name="Vaneechoutte M."/>
            <person name="Walker B."/>
            <person name="Young S."/>
            <person name="Zeng Q."/>
            <person name="Gargeya S."/>
            <person name="Fitzgerald M."/>
            <person name="Haas B."/>
            <person name="Abouelleil A."/>
            <person name="Allen A.W."/>
            <person name="Alvarado L."/>
            <person name="Arachchi H.M."/>
            <person name="Berlin A.M."/>
            <person name="Chapman S.B."/>
            <person name="Gainer-Dewar J."/>
            <person name="Goldberg J."/>
            <person name="Griggs A."/>
            <person name="Gujja S."/>
            <person name="Hansen M."/>
            <person name="Howarth C."/>
            <person name="Imamovic A."/>
            <person name="Ireland A."/>
            <person name="Larimer J."/>
            <person name="McCowan C."/>
            <person name="Murphy C."/>
            <person name="Pearson M."/>
            <person name="Poon T.W."/>
            <person name="Priest M."/>
            <person name="Roberts A."/>
            <person name="Saif S."/>
            <person name="Shea T."/>
            <person name="Sisk P."/>
            <person name="Sykes S."/>
            <person name="Wortman J."/>
            <person name="Nusbaum C."/>
            <person name="Birren B."/>
        </authorList>
    </citation>
    <scope>NUCLEOTIDE SEQUENCE [LARGE SCALE GENOMIC DNA]</scope>
    <source>
        <strain evidence="10 11">ACS-120-V-Col10b</strain>
    </source>
</reference>
<keyword evidence="4" id="KW-0547">Nucleotide-binding</keyword>
<dbReference type="PANTHER" id="PTHR43289:SF6">
    <property type="entry name" value="SERINE_THREONINE-PROTEIN KINASE NEKL-3"/>
    <property type="match status" value="1"/>
</dbReference>
<dbReference type="OrthoDB" id="9762169at2"/>
<evidence type="ECO:0000256" key="8">
    <source>
        <dbReference type="SAM" id="Phobius"/>
    </source>
</evidence>
<dbReference type="SUPFAM" id="SSF56112">
    <property type="entry name" value="Protein kinase-like (PK-like)"/>
    <property type="match status" value="1"/>
</dbReference>
<dbReference type="Pfam" id="PF00069">
    <property type="entry name" value="Pkinase"/>
    <property type="match status" value="1"/>
</dbReference>
<keyword evidence="11" id="KW-1185">Reference proteome</keyword>
<gene>
    <name evidence="10" type="ORF">HMPREF9238_01361</name>
</gene>
<proteinExistence type="predicted"/>
<dbReference type="RefSeq" id="WP_016444695.1">
    <property type="nucleotide sequence ID" value="NZ_KE150266.1"/>
</dbReference>
<dbReference type="InterPro" id="IPR000719">
    <property type="entry name" value="Prot_kinase_dom"/>
</dbReference>
<dbReference type="CDD" id="cd14014">
    <property type="entry name" value="STKc_PknB_like"/>
    <property type="match status" value="1"/>
</dbReference>
<dbReference type="Gene3D" id="1.10.510.10">
    <property type="entry name" value="Transferase(Phosphotransferase) domain 1"/>
    <property type="match status" value="1"/>
</dbReference>
<feature type="region of interest" description="Disordered" evidence="7">
    <location>
        <begin position="269"/>
        <end position="311"/>
    </location>
</feature>
<feature type="transmembrane region" description="Helical" evidence="8">
    <location>
        <begin position="483"/>
        <end position="508"/>
    </location>
</feature>
<dbReference type="InterPro" id="IPR011009">
    <property type="entry name" value="Kinase-like_dom_sf"/>
</dbReference>
<feature type="transmembrane region" description="Helical" evidence="8">
    <location>
        <begin position="574"/>
        <end position="594"/>
    </location>
</feature>
<name>A0A9W5RFU0_9ACTO</name>
<dbReference type="PROSITE" id="PS00108">
    <property type="entry name" value="PROTEIN_KINASE_ST"/>
    <property type="match status" value="1"/>
</dbReference>
<dbReference type="AlphaFoldDB" id="A0A9W5RFU0"/>
<evidence type="ECO:0000256" key="7">
    <source>
        <dbReference type="SAM" id="MobiDB-lite"/>
    </source>
</evidence>
<keyword evidence="8" id="KW-0812">Transmembrane</keyword>
<dbReference type="EC" id="2.7.11.1" evidence="1"/>
<evidence type="ECO:0000256" key="3">
    <source>
        <dbReference type="ARBA" id="ARBA00022679"/>
    </source>
</evidence>
<keyword evidence="3" id="KW-0808">Transferase</keyword>
<keyword evidence="5" id="KW-0418">Kinase</keyword>
<feature type="compositionally biased region" description="Low complexity" evidence="7">
    <location>
        <begin position="286"/>
        <end position="300"/>
    </location>
</feature>
<evidence type="ECO:0000313" key="10">
    <source>
        <dbReference type="EMBL" id="EPD31585.1"/>
    </source>
</evidence>
<dbReference type="InterPro" id="IPR008271">
    <property type="entry name" value="Ser/Thr_kinase_AS"/>
</dbReference>
<evidence type="ECO:0000256" key="6">
    <source>
        <dbReference type="ARBA" id="ARBA00022840"/>
    </source>
</evidence>
<comment type="caution">
    <text evidence="10">The sequence shown here is derived from an EMBL/GenBank/DDBJ whole genome shotgun (WGS) entry which is preliminary data.</text>
</comment>
<keyword evidence="8" id="KW-0472">Membrane</keyword>
<keyword evidence="8" id="KW-1133">Transmembrane helix</keyword>
<dbReference type="GO" id="GO:0005524">
    <property type="term" value="F:ATP binding"/>
    <property type="evidence" value="ECO:0007669"/>
    <property type="project" value="UniProtKB-KW"/>
</dbReference>
<evidence type="ECO:0000256" key="1">
    <source>
        <dbReference type="ARBA" id="ARBA00012513"/>
    </source>
</evidence>
<protein>
    <recommendedName>
        <fullName evidence="1">non-specific serine/threonine protein kinase</fullName>
        <ecNumber evidence="1">2.7.11.1</ecNumber>
    </recommendedName>
</protein>
<dbReference type="PANTHER" id="PTHR43289">
    <property type="entry name" value="MITOGEN-ACTIVATED PROTEIN KINASE KINASE KINASE 20-RELATED"/>
    <property type="match status" value="1"/>
</dbReference>
<evidence type="ECO:0000256" key="5">
    <source>
        <dbReference type="ARBA" id="ARBA00022777"/>
    </source>
</evidence>
<dbReference type="Gene3D" id="3.30.200.20">
    <property type="entry name" value="Phosphorylase Kinase, domain 1"/>
    <property type="match status" value="1"/>
</dbReference>
<organism evidence="10 11">
    <name type="scientific">Gleimia europaea ACS-120-V-Col10b</name>
    <dbReference type="NCBI Taxonomy" id="883069"/>
    <lineage>
        <taxon>Bacteria</taxon>
        <taxon>Bacillati</taxon>
        <taxon>Actinomycetota</taxon>
        <taxon>Actinomycetes</taxon>
        <taxon>Actinomycetales</taxon>
        <taxon>Actinomycetaceae</taxon>
        <taxon>Gleimia</taxon>
    </lineage>
</organism>
<feature type="transmembrane region" description="Helical" evidence="8">
    <location>
        <begin position="535"/>
        <end position="553"/>
    </location>
</feature>
<dbReference type="PROSITE" id="PS50011">
    <property type="entry name" value="PROTEIN_KINASE_DOM"/>
    <property type="match status" value="1"/>
</dbReference>
<feature type="compositionally biased region" description="Low complexity" evidence="7">
    <location>
        <begin position="365"/>
        <end position="391"/>
    </location>
</feature>
<dbReference type="Proteomes" id="UP000014387">
    <property type="component" value="Unassembled WGS sequence"/>
</dbReference>
<dbReference type="GO" id="GO:0004674">
    <property type="term" value="F:protein serine/threonine kinase activity"/>
    <property type="evidence" value="ECO:0007669"/>
    <property type="project" value="UniProtKB-KW"/>
</dbReference>
<keyword evidence="2" id="KW-0723">Serine/threonine-protein kinase</keyword>
<dbReference type="SMART" id="SM00220">
    <property type="entry name" value="S_TKc"/>
    <property type="match status" value="1"/>
</dbReference>
<sequence length="595" mass="62173">MDGAIPKAGEELGGYRLVRPLGKGGAGIVWEVEDGEGARFALKLLHPAIAADPSSRVRLAREAAVLNRIRTDGVANVVDLETEASQPFVVTELVDGLDLREEIRTGGPLVFSDALQIARSLRQTLSAVHAAGVIHRDLKPSNIILGAVQPVLIDFGIAQADEDERLTSTGLVSGTVGWVAPEVIRGHEPDEGSDWWAWAAILLNMLTGRAPYGTGSQDVVLARQMAGQLDLAGLYPPLAQILQAALGERANRPSPAEIMQRLDDLDPDIVQSWTGESGEGGDETALPDAPGAGGMAAPAPTEFLSPEAQGDDLDESTSVLYAPPAERTSVLATAPEDDTAPTALYPTATSEPAGASEDLQPSARPVPYQPGYPGTQPPEYGASPPSSSHYPGYPPIPDYPNAERGYNYTAPANAFVFSLCVASLLAALPVALGVVGGVLAVGVLLTMETVGRSRVWREKRRVRAGEKRSGDNWLAALNGGLQWVPAAGALAFNLAFAVLIAGAAWALYSVNNDLPPFENAYMTMLAGVPSGADPVSGALLWASNMFAILLSRVGAGGNYLREGSYASAGAIPRVGRLILAVLAVLAALFLIGVVV</sequence>
<dbReference type="EMBL" id="AGWN01000001">
    <property type="protein sequence ID" value="EPD31585.1"/>
    <property type="molecule type" value="Genomic_DNA"/>
</dbReference>
<evidence type="ECO:0000256" key="4">
    <source>
        <dbReference type="ARBA" id="ARBA00022741"/>
    </source>
</evidence>
<keyword evidence="6" id="KW-0067">ATP-binding</keyword>
<feature type="region of interest" description="Disordered" evidence="7">
    <location>
        <begin position="326"/>
        <end position="396"/>
    </location>
</feature>
<evidence type="ECO:0000259" key="9">
    <source>
        <dbReference type="PROSITE" id="PS50011"/>
    </source>
</evidence>
<evidence type="ECO:0000313" key="11">
    <source>
        <dbReference type="Proteomes" id="UP000014387"/>
    </source>
</evidence>
<accession>A0A9W5RFU0</accession>
<feature type="transmembrane region" description="Helical" evidence="8">
    <location>
        <begin position="414"/>
        <end position="447"/>
    </location>
</feature>